<accession>A0A5A7NA30</accession>
<feature type="signal peptide" evidence="1">
    <location>
        <begin position="1"/>
        <end position="25"/>
    </location>
</feature>
<evidence type="ECO:0000313" key="2">
    <source>
        <dbReference type="EMBL" id="GER04787.1"/>
    </source>
</evidence>
<dbReference type="InterPro" id="IPR013783">
    <property type="entry name" value="Ig-like_fold"/>
</dbReference>
<proteinExistence type="predicted"/>
<reference evidence="2 3" key="1">
    <citation type="submission" date="2019-09" db="EMBL/GenBank/DDBJ databases">
        <title>NBRP : Genome information of microbial organism related human and environment.</title>
        <authorList>
            <person name="Hattori M."/>
            <person name="Oshima K."/>
            <person name="Inaba H."/>
            <person name="Suda W."/>
            <person name="Sakamoto M."/>
            <person name="Iino T."/>
            <person name="Kitahara M."/>
            <person name="Oshida Y."/>
            <person name="Iida T."/>
            <person name="Kudo T."/>
            <person name="Itoh T."/>
            <person name="Ohkuma M."/>
        </authorList>
    </citation>
    <scope>NUCLEOTIDE SEQUENCE [LARGE SCALE GENOMIC DNA]</scope>
    <source>
        <strain evidence="2 3">Q-1</strain>
    </source>
</reference>
<organism evidence="2 3">
    <name type="scientific">Iodidimonas nitroreducens</name>
    <dbReference type="NCBI Taxonomy" id="1236968"/>
    <lineage>
        <taxon>Bacteria</taxon>
        <taxon>Pseudomonadati</taxon>
        <taxon>Pseudomonadota</taxon>
        <taxon>Alphaproteobacteria</taxon>
        <taxon>Iodidimonadales</taxon>
        <taxon>Iodidimonadaceae</taxon>
        <taxon>Iodidimonas</taxon>
    </lineage>
</organism>
<dbReference type="SUPFAM" id="SSF49354">
    <property type="entry name" value="PapD-like"/>
    <property type="match status" value="1"/>
</dbReference>
<keyword evidence="3" id="KW-1185">Reference proteome</keyword>
<dbReference type="AlphaFoldDB" id="A0A5A7NA30"/>
<comment type="caution">
    <text evidence="2">The sequence shown here is derived from an EMBL/GenBank/DDBJ whole genome shotgun (WGS) entry which is preliminary data.</text>
</comment>
<name>A0A5A7NA30_9PROT</name>
<gene>
    <name evidence="2" type="ORF">JCM17846_24690</name>
</gene>
<dbReference type="Proteomes" id="UP000324996">
    <property type="component" value="Unassembled WGS sequence"/>
</dbReference>
<dbReference type="InterPro" id="IPR008962">
    <property type="entry name" value="PapD-like_sf"/>
</dbReference>
<evidence type="ECO:0008006" key="4">
    <source>
        <dbReference type="Google" id="ProtNLM"/>
    </source>
</evidence>
<feature type="chain" id="PRO_5022865683" description="Pili assembly chaperone N-terminal domain-containing protein" evidence="1">
    <location>
        <begin position="26"/>
        <end position="263"/>
    </location>
</feature>
<evidence type="ECO:0000256" key="1">
    <source>
        <dbReference type="SAM" id="SignalP"/>
    </source>
</evidence>
<keyword evidence="1" id="KW-0732">Signal</keyword>
<evidence type="ECO:0000313" key="3">
    <source>
        <dbReference type="Proteomes" id="UP000324996"/>
    </source>
</evidence>
<sequence length="263" mass="29051">MKFFLNCLTSLGFLSFLLLATPGHAQGVSAFPQRVELSPENRIATVTLFNRGTERSTYRISFINYRQGHDGKMEAIDTPPEGEGFADGMIRFSPRQVILPPGEPQTVRLMLRTPPDLADGEYRSHLMLQSIPPSQPIEDDPDPEELSVSLNIVYGFSIPIFVQVGELSIAGRIEPAGFDAQGQPIIRIYNEGSRHLRADLVVLSRTSEVTRINGLAVYLSTGYLDFPIDLSSLAPELKNTPLTLELRMLDDGPVLSQTQISVP</sequence>
<dbReference type="RefSeq" id="WP_052371133.1">
    <property type="nucleotide sequence ID" value="NZ_BKCN01000013.1"/>
</dbReference>
<protein>
    <recommendedName>
        <fullName evidence="4">Pili assembly chaperone N-terminal domain-containing protein</fullName>
    </recommendedName>
</protein>
<dbReference type="EMBL" id="BKCN01000013">
    <property type="protein sequence ID" value="GER04787.1"/>
    <property type="molecule type" value="Genomic_DNA"/>
</dbReference>
<dbReference type="Gene3D" id="2.60.40.10">
    <property type="entry name" value="Immunoglobulins"/>
    <property type="match status" value="1"/>
</dbReference>